<dbReference type="AlphaFoldDB" id="A0A5D2U539"/>
<organism evidence="1 2">
    <name type="scientific">Gossypium mustelinum</name>
    <name type="common">Cotton</name>
    <name type="synonym">Gossypium caicoense</name>
    <dbReference type="NCBI Taxonomy" id="34275"/>
    <lineage>
        <taxon>Eukaryota</taxon>
        <taxon>Viridiplantae</taxon>
        <taxon>Streptophyta</taxon>
        <taxon>Embryophyta</taxon>
        <taxon>Tracheophyta</taxon>
        <taxon>Spermatophyta</taxon>
        <taxon>Magnoliopsida</taxon>
        <taxon>eudicotyledons</taxon>
        <taxon>Gunneridae</taxon>
        <taxon>Pentapetalae</taxon>
        <taxon>rosids</taxon>
        <taxon>malvids</taxon>
        <taxon>Malvales</taxon>
        <taxon>Malvaceae</taxon>
        <taxon>Malvoideae</taxon>
        <taxon>Gossypium</taxon>
    </lineage>
</organism>
<dbReference type="EMBL" id="CM017655">
    <property type="protein sequence ID" value="TYI71714.1"/>
    <property type="molecule type" value="Genomic_DNA"/>
</dbReference>
<dbReference type="Proteomes" id="UP000323597">
    <property type="component" value="Chromosome D07"/>
</dbReference>
<reference evidence="1 2" key="1">
    <citation type="submission" date="2019-07" db="EMBL/GenBank/DDBJ databases">
        <title>WGS assembly of Gossypium mustelinum.</title>
        <authorList>
            <person name="Chen Z.J."/>
            <person name="Sreedasyam A."/>
            <person name="Ando A."/>
            <person name="Song Q."/>
            <person name="De L."/>
            <person name="Hulse-Kemp A."/>
            <person name="Ding M."/>
            <person name="Ye W."/>
            <person name="Kirkbride R."/>
            <person name="Jenkins J."/>
            <person name="Plott C."/>
            <person name="Lovell J."/>
            <person name="Lin Y.-M."/>
            <person name="Vaughn R."/>
            <person name="Liu B."/>
            <person name="Li W."/>
            <person name="Simpson S."/>
            <person name="Scheffler B."/>
            <person name="Saski C."/>
            <person name="Grover C."/>
            <person name="Hu G."/>
            <person name="Conover J."/>
            <person name="Carlson J."/>
            <person name="Shu S."/>
            <person name="Boston L."/>
            <person name="Williams M."/>
            <person name="Peterson D."/>
            <person name="Mcgee K."/>
            <person name="Jones D."/>
            <person name="Wendel J."/>
            <person name="Stelly D."/>
            <person name="Grimwood J."/>
            <person name="Schmutz J."/>
        </authorList>
    </citation>
    <scope>NUCLEOTIDE SEQUENCE [LARGE SCALE GENOMIC DNA]</scope>
    <source>
        <strain evidence="1">1408120.09</strain>
    </source>
</reference>
<evidence type="ECO:0000313" key="2">
    <source>
        <dbReference type="Proteomes" id="UP000323597"/>
    </source>
</evidence>
<protein>
    <submittedName>
        <fullName evidence="1">Uncharacterized protein</fullName>
    </submittedName>
</protein>
<name>A0A5D2U539_GOSMU</name>
<proteinExistence type="predicted"/>
<sequence length="38" mass="4365">MKGGSLFCSKVPRLRTRRRLRRTTTIAGGRRQATTEVF</sequence>
<gene>
    <name evidence="1" type="ORF">E1A91_D07G008300v1</name>
</gene>
<evidence type="ECO:0000313" key="1">
    <source>
        <dbReference type="EMBL" id="TYI71714.1"/>
    </source>
</evidence>
<keyword evidence="2" id="KW-1185">Reference proteome</keyword>
<accession>A0A5D2U539</accession>